<gene>
    <name evidence="16" type="primary">mutY</name>
    <name evidence="16" type="ORF">DIT68_06560</name>
</gene>
<comment type="similarity">
    <text evidence="3 14">Belongs to the Nth/MutY family.</text>
</comment>
<dbReference type="InterPro" id="IPR029119">
    <property type="entry name" value="MutY_C"/>
</dbReference>
<dbReference type="Pfam" id="PF00730">
    <property type="entry name" value="HhH-GPD"/>
    <property type="match status" value="1"/>
</dbReference>
<dbReference type="EMBL" id="QFRJ01000004">
    <property type="protein sequence ID" value="PWH85750.1"/>
    <property type="molecule type" value="Genomic_DNA"/>
</dbReference>
<dbReference type="InterPro" id="IPR044298">
    <property type="entry name" value="MIG/MutY"/>
</dbReference>
<keyword evidence="9" id="KW-0378">Hydrolase</keyword>
<dbReference type="Gene3D" id="3.90.79.10">
    <property type="entry name" value="Nucleoside Triphosphate Pyrophosphohydrolase"/>
    <property type="match status" value="1"/>
</dbReference>
<accession>A0A2U2XDC1</accession>
<comment type="caution">
    <text evidence="16">The sequence shown here is derived from an EMBL/GenBank/DDBJ whole genome shotgun (WGS) entry which is preliminary data.</text>
</comment>
<proteinExistence type="inferred from homology"/>
<sequence>MSHFAPLIQAWYRQNHRKLPWRETKSAYKIWLSEVIMQQTRVDQGKSYYYKFVENFPTVQDLANADEQEVLRLWQGLGYYSRARNLHTAAKQVVNEFNGVFPDNYKGIKSLKGVGDYTASAIASFAYDLPHAVLDGNAFRVLSRFFNDATPIDTGQGTKVFKAYAEEVLNRENPAEFNQAIMEMGAMVCKPKNPDCENCPLSDSCLSLREGDPKLLPVKSKKVKVTTKYFHYLIYPSKEIQLIKREGKGIWQNMYEFPKLELEERKLKSEVNKMVEDKFDVKLLKKISEEKHILTHQHINATFWEVNEMLHDEKTVKVDLETINDLPLPRLIERFLENNAMLFGSDGVK</sequence>
<keyword evidence="13 14" id="KW-0326">Glycosidase</keyword>
<dbReference type="InterPro" id="IPR005760">
    <property type="entry name" value="A/G_AdeGlyc_MutY"/>
</dbReference>
<dbReference type="InterPro" id="IPR003265">
    <property type="entry name" value="HhH-GPD_domain"/>
</dbReference>
<keyword evidence="10 14" id="KW-0408">Iron</keyword>
<keyword evidence="7" id="KW-0479">Metal-binding</keyword>
<evidence type="ECO:0000259" key="15">
    <source>
        <dbReference type="SMART" id="SM00478"/>
    </source>
</evidence>
<reference evidence="16 17" key="1">
    <citation type="submission" date="2018-05" db="EMBL/GenBank/DDBJ databases">
        <title>Brumimicrobium oceani sp. nov., isolated from coastal sediment.</title>
        <authorList>
            <person name="Kou Y."/>
        </authorList>
    </citation>
    <scope>NUCLEOTIDE SEQUENCE [LARGE SCALE GENOMIC DNA]</scope>
    <source>
        <strain evidence="16 17">C305</strain>
    </source>
</reference>
<keyword evidence="11" id="KW-0411">Iron-sulfur</keyword>
<evidence type="ECO:0000256" key="9">
    <source>
        <dbReference type="ARBA" id="ARBA00022801"/>
    </source>
</evidence>
<dbReference type="SMART" id="SM00525">
    <property type="entry name" value="FES"/>
    <property type="match status" value="1"/>
</dbReference>
<dbReference type="Gene3D" id="1.10.340.30">
    <property type="entry name" value="Hypothetical protein, domain 2"/>
    <property type="match status" value="1"/>
</dbReference>
<dbReference type="RefSeq" id="WP_109359029.1">
    <property type="nucleotide sequence ID" value="NZ_QFRJ01000004.1"/>
</dbReference>
<dbReference type="SUPFAM" id="SSF48150">
    <property type="entry name" value="DNA-glycosylase"/>
    <property type="match status" value="1"/>
</dbReference>
<comment type="cofactor">
    <cofactor evidence="14">
        <name>[4Fe-4S] cluster</name>
        <dbReference type="ChEBI" id="CHEBI:49883"/>
    </cofactor>
    <text evidence="14">Binds 1 [4Fe-4S] cluster.</text>
</comment>
<evidence type="ECO:0000256" key="1">
    <source>
        <dbReference type="ARBA" id="ARBA00000843"/>
    </source>
</evidence>
<dbReference type="Gene3D" id="1.10.1670.10">
    <property type="entry name" value="Helix-hairpin-Helix base-excision DNA repair enzymes (C-terminal)"/>
    <property type="match status" value="1"/>
</dbReference>
<feature type="domain" description="HhH-GPD" evidence="15">
    <location>
        <begin position="36"/>
        <end position="187"/>
    </location>
</feature>
<dbReference type="InterPro" id="IPR003651">
    <property type="entry name" value="Endonuclease3_FeS-loop_motif"/>
</dbReference>
<organism evidence="16 17">
    <name type="scientific">Brumimicrobium oceani</name>
    <dbReference type="NCBI Taxonomy" id="2100725"/>
    <lineage>
        <taxon>Bacteria</taxon>
        <taxon>Pseudomonadati</taxon>
        <taxon>Bacteroidota</taxon>
        <taxon>Flavobacteriia</taxon>
        <taxon>Flavobacteriales</taxon>
        <taxon>Crocinitomicaceae</taxon>
        <taxon>Brumimicrobium</taxon>
    </lineage>
</organism>
<evidence type="ECO:0000256" key="14">
    <source>
        <dbReference type="RuleBase" id="RU365096"/>
    </source>
</evidence>
<dbReference type="AlphaFoldDB" id="A0A2U2XDC1"/>
<dbReference type="GO" id="GO:0006284">
    <property type="term" value="P:base-excision repair"/>
    <property type="evidence" value="ECO:0007669"/>
    <property type="project" value="UniProtKB-UniRule"/>
</dbReference>
<dbReference type="GO" id="GO:0051539">
    <property type="term" value="F:4 iron, 4 sulfur cluster binding"/>
    <property type="evidence" value="ECO:0007669"/>
    <property type="project" value="UniProtKB-UniRule"/>
</dbReference>
<dbReference type="CDD" id="cd03431">
    <property type="entry name" value="NUDIX_DNA_Glycosylase_C-MutY"/>
    <property type="match status" value="1"/>
</dbReference>
<dbReference type="SUPFAM" id="SSF55811">
    <property type="entry name" value="Nudix"/>
    <property type="match status" value="1"/>
</dbReference>
<evidence type="ECO:0000256" key="6">
    <source>
        <dbReference type="ARBA" id="ARBA00022485"/>
    </source>
</evidence>
<keyword evidence="6" id="KW-0004">4Fe-4S</keyword>
<dbReference type="PANTHER" id="PTHR42944:SF1">
    <property type="entry name" value="ADENINE DNA GLYCOSYLASE"/>
    <property type="match status" value="1"/>
</dbReference>
<evidence type="ECO:0000256" key="5">
    <source>
        <dbReference type="ARBA" id="ARBA00022023"/>
    </source>
</evidence>
<evidence type="ECO:0000256" key="13">
    <source>
        <dbReference type="ARBA" id="ARBA00023295"/>
    </source>
</evidence>
<evidence type="ECO:0000256" key="3">
    <source>
        <dbReference type="ARBA" id="ARBA00008343"/>
    </source>
</evidence>
<name>A0A2U2XDC1_9FLAO</name>
<dbReference type="Pfam" id="PF14815">
    <property type="entry name" value="NUDIX_4"/>
    <property type="match status" value="1"/>
</dbReference>
<dbReference type="Pfam" id="PF00633">
    <property type="entry name" value="HHH"/>
    <property type="match status" value="1"/>
</dbReference>
<dbReference type="GO" id="GO:0034039">
    <property type="term" value="F:8-oxo-7,8-dihydroguanine DNA N-glycosylase activity"/>
    <property type="evidence" value="ECO:0007669"/>
    <property type="project" value="TreeGrafter"/>
</dbReference>
<evidence type="ECO:0000256" key="2">
    <source>
        <dbReference type="ARBA" id="ARBA00002933"/>
    </source>
</evidence>
<dbReference type="GO" id="GO:0006298">
    <property type="term" value="P:mismatch repair"/>
    <property type="evidence" value="ECO:0007669"/>
    <property type="project" value="TreeGrafter"/>
</dbReference>
<dbReference type="InterPro" id="IPR000445">
    <property type="entry name" value="HhH_motif"/>
</dbReference>
<comment type="function">
    <text evidence="2">Adenine glycosylase active on G-A mispairs. MutY also corrects error-prone DNA synthesis past GO lesions which are due to the oxidatively damaged form of guanine: 7,8-dihydro-8-oxoguanine (8-oxo-dGTP).</text>
</comment>
<dbReference type="InterPro" id="IPR015797">
    <property type="entry name" value="NUDIX_hydrolase-like_dom_sf"/>
</dbReference>
<protein>
    <recommendedName>
        <fullName evidence="5 14">Adenine DNA glycosylase</fullName>
        <ecNumber evidence="4 14">3.2.2.31</ecNumber>
    </recommendedName>
</protein>
<evidence type="ECO:0000313" key="16">
    <source>
        <dbReference type="EMBL" id="PWH85750.1"/>
    </source>
</evidence>
<keyword evidence="8 14" id="KW-0227">DNA damage</keyword>
<reference evidence="16 17" key="2">
    <citation type="submission" date="2018-05" db="EMBL/GenBank/DDBJ databases">
        <authorList>
            <person name="Lanie J.A."/>
            <person name="Ng W.-L."/>
            <person name="Kazmierczak K.M."/>
            <person name="Andrzejewski T.M."/>
            <person name="Davidsen T.M."/>
            <person name="Wayne K.J."/>
            <person name="Tettelin H."/>
            <person name="Glass J.I."/>
            <person name="Rusch D."/>
            <person name="Podicherti R."/>
            <person name="Tsui H.-C.T."/>
            <person name="Winkler M.E."/>
        </authorList>
    </citation>
    <scope>NUCLEOTIDE SEQUENCE [LARGE SCALE GENOMIC DNA]</scope>
    <source>
        <strain evidence="16 17">C305</strain>
    </source>
</reference>
<dbReference type="CDD" id="cd00056">
    <property type="entry name" value="ENDO3c"/>
    <property type="match status" value="1"/>
</dbReference>
<dbReference type="EC" id="3.2.2.31" evidence="4 14"/>
<dbReference type="GO" id="GO:0035485">
    <property type="term" value="F:adenine/guanine mispair binding"/>
    <property type="evidence" value="ECO:0007669"/>
    <property type="project" value="TreeGrafter"/>
</dbReference>
<evidence type="ECO:0000256" key="7">
    <source>
        <dbReference type="ARBA" id="ARBA00022723"/>
    </source>
</evidence>
<evidence type="ECO:0000256" key="4">
    <source>
        <dbReference type="ARBA" id="ARBA00012045"/>
    </source>
</evidence>
<dbReference type="InterPro" id="IPR023170">
    <property type="entry name" value="HhH_base_excis_C"/>
</dbReference>
<dbReference type="NCBIfam" id="TIGR01084">
    <property type="entry name" value="mutY"/>
    <property type="match status" value="1"/>
</dbReference>
<evidence type="ECO:0000256" key="8">
    <source>
        <dbReference type="ARBA" id="ARBA00022763"/>
    </source>
</evidence>
<dbReference type="GO" id="GO:0046872">
    <property type="term" value="F:metal ion binding"/>
    <property type="evidence" value="ECO:0007669"/>
    <property type="project" value="UniProtKB-UniRule"/>
</dbReference>
<evidence type="ECO:0000256" key="12">
    <source>
        <dbReference type="ARBA" id="ARBA00023204"/>
    </source>
</evidence>
<evidence type="ECO:0000256" key="11">
    <source>
        <dbReference type="ARBA" id="ARBA00023014"/>
    </source>
</evidence>
<dbReference type="SMART" id="SM00478">
    <property type="entry name" value="ENDO3c"/>
    <property type="match status" value="1"/>
</dbReference>
<dbReference type="PANTHER" id="PTHR42944">
    <property type="entry name" value="ADENINE DNA GLYCOSYLASE"/>
    <property type="match status" value="1"/>
</dbReference>
<dbReference type="Proteomes" id="UP000245370">
    <property type="component" value="Unassembled WGS sequence"/>
</dbReference>
<dbReference type="FunFam" id="1.10.340.30:FF:000002">
    <property type="entry name" value="Adenine DNA glycosylase"/>
    <property type="match status" value="1"/>
</dbReference>
<evidence type="ECO:0000313" key="17">
    <source>
        <dbReference type="Proteomes" id="UP000245370"/>
    </source>
</evidence>
<comment type="catalytic activity">
    <reaction evidence="1 14">
        <text>Hydrolyzes free adenine bases from 7,8-dihydro-8-oxoguanine:adenine mismatched double-stranded DNA, leaving an apurinic site.</text>
        <dbReference type="EC" id="3.2.2.31"/>
    </reaction>
</comment>
<dbReference type="OrthoDB" id="9802365at2"/>
<dbReference type="Pfam" id="PF10576">
    <property type="entry name" value="EndIII_4Fe-2S"/>
    <property type="match status" value="1"/>
</dbReference>
<keyword evidence="17" id="KW-1185">Reference proteome</keyword>
<keyword evidence="12" id="KW-0234">DNA repair</keyword>
<dbReference type="GO" id="GO:0000701">
    <property type="term" value="F:purine-specific mismatch base pair DNA N-glycosylase activity"/>
    <property type="evidence" value="ECO:0007669"/>
    <property type="project" value="UniProtKB-EC"/>
</dbReference>
<evidence type="ECO:0000256" key="10">
    <source>
        <dbReference type="ARBA" id="ARBA00023004"/>
    </source>
</evidence>
<dbReference type="GO" id="GO:0032357">
    <property type="term" value="F:oxidized purine DNA binding"/>
    <property type="evidence" value="ECO:0007669"/>
    <property type="project" value="TreeGrafter"/>
</dbReference>
<dbReference type="InterPro" id="IPR011257">
    <property type="entry name" value="DNA_glycosylase"/>
</dbReference>